<evidence type="ECO:0000313" key="6">
    <source>
        <dbReference type="EMBL" id="MFD1521225.1"/>
    </source>
</evidence>
<gene>
    <name evidence="6" type="ORF">ACFSJD_27245</name>
</gene>
<dbReference type="PANTHER" id="PTHR30011:SF16">
    <property type="entry name" value="C2H2 FINGER DOMAIN TRANSCRIPTION FACTOR (EUROFUNG)-RELATED"/>
    <property type="match status" value="1"/>
</dbReference>
<dbReference type="RefSeq" id="WP_344722078.1">
    <property type="nucleotide sequence ID" value="NZ_BAAAUS010000008.1"/>
</dbReference>
<sequence>MADLVLGVALATGYALAGDPSHALPDTTAAFDRDRMRTALTALEQAGVHFLLFDDDLGPLREGDRWIPRPDPTVFCSFIAQLCTRLGLVITTQTAQLEPFHVAKHLQTVDNASHGRAGWSVRVGQSAMAVAHIGRGTKMSAEDELAEAGEFADVVTKLWDSWEAGAVIRDVERGLYLDLDRVHHINFRGRFLSVRGPSLHPRSPQGRPPIFTRVVDAGTAGFAKDWADVAIAADEATAPGTPRTLLEVPLTGQETAADLREQVSTACADGLVLVCPAGAALPLSAISELAAGLPLRRLPPRASLREALGLDVADNQYTRARRA</sequence>
<dbReference type="InterPro" id="IPR051260">
    <property type="entry name" value="Diverse_substr_monoxygenases"/>
</dbReference>
<dbReference type="InterPro" id="IPR036661">
    <property type="entry name" value="Luciferase-like_sf"/>
</dbReference>
<keyword evidence="2" id="KW-0288">FMN</keyword>
<proteinExistence type="predicted"/>
<organism evidence="6 7">
    <name type="scientific">Pseudonocardia yunnanensis</name>
    <dbReference type="NCBI Taxonomy" id="58107"/>
    <lineage>
        <taxon>Bacteria</taxon>
        <taxon>Bacillati</taxon>
        <taxon>Actinomycetota</taxon>
        <taxon>Actinomycetes</taxon>
        <taxon>Pseudonocardiales</taxon>
        <taxon>Pseudonocardiaceae</taxon>
        <taxon>Pseudonocardia</taxon>
    </lineage>
</organism>
<reference evidence="7" key="1">
    <citation type="journal article" date="2019" name="Int. J. Syst. Evol. Microbiol.">
        <title>The Global Catalogue of Microorganisms (GCM) 10K type strain sequencing project: providing services to taxonomists for standard genome sequencing and annotation.</title>
        <authorList>
            <consortium name="The Broad Institute Genomics Platform"/>
            <consortium name="The Broad Institute Genome Sequencing Center for Infectious Disease"/>
            <person name="Wu L."/>
            <person name="Ma J."/>
        </authorList>
    </citation>
    <scope>NUCLEOTIDE SEQUENCE [LARGE SCALE GENOMIC DNA]</scope>
    <source>
        <strain evidence="7">CCM 7043</strain>
    </source>
</reference>
<name>A0ABW4F4L8_9PSEU</name>
<dbReference type="EMBL" id="JBHUCO010000031">
    <property type="protein sequence ID" value="MFD1521225.1"/>
    <property type="molecule type" value="Genomic_DNA"/>
</dbReference>
<dbReference type="InterPro" id="IPR011251">
    <property type="entry name" value="Luciferase-like_dom"/>
</dbReference>
<accession>A0ABW4F4L8</accession>
<dbReference type="Gene3D" id="3.20.20.30">
    <property type="entry name" value="Luciferase-like domain"/>
    <property type="match status" value="1"/>
</dbReference>
<dbReference type="SUPFAM" id="SSF51679">
    <property type="entry name" value="Bacterial luciferase-like"/>
    <property type="match status" value="1"/>
</dbReference>
<keyword evidence="3" id="KW-0560">Oxidoreductase</keyword>
<protein>
    <submittedName>
        <fullName evidence="6">LLM class flavin-dependent oxidoreductase</fullName>
    </submittedName>
</protein>
<evidence type="ECO:0000259" key="5">
    <source>
        <dbReference type="Pfam" id="PF00296"/>
    </source>
</evidence>
<dbReference type="Proteomes" id="UP001597114">
    <property type="component" value="Unassembled WGS sequence"/>
</dbReference>
<keyword evidence="7" id="KW-1185">Reference proteome</keyword>
<keyword evidence="4" id="KW-0503">Monooxygenase</keyword>
<evidence type="ECO:0000256" key="2">
    <source>
        <dbReference type="ARBA" id="ARBA00022643"/>
    </source>
</evidence>
<dbReference type="Pfam" id="PF00296">
    <property type="entry name" value="Bac_luciferase"/>
    <property type="match status" value="1"/>
</dbReference>
<keyword evidence="1" id="KW-0285">Flavoprotein</keyword>
<dbReference type="PANTHER" id="PTHR30011">
    <property type="entry name" value="ALKANESULFONATE MONOOXYGENASE-RELATED"/>
    <property type="match status" value="1"/>
</dbReference>
<evidence type="ECO:0000256" key="4">
    <source>
        <dbReference type="ARBA" id="ARBA00023033"/>
    </source>
</evidence>
<comment type="caution">
    <text evidence="6">The sequence shown here is derived from an EMBL/GenBank/DDBJ whole genome shotgun (WGS) entry which is preliminary data.</text>
</comment>
<evidence type="ECO:0000256" key="1">
    <source>
        <dbReference type="ARBA" id="ARBA00022630"/>
    </source>
</evidence>
<evidence type="ECO:0000313" key="7">
    <source>
        <dbReference type="Proteomes" id="UP001597114"/>
    </source>
</evidence>
<evidence type="ECO:0000256" key="3">
    <source>
        <dbReference type="ARBA" id="ARBA00023002"/>
    </source>
</evidence>
<feature type="domain" description="Luciferase-like" evidence="5">
    <location>
        <begin position="27"/>
        <end position="233"/>
    </location>
</feature>